<dbReference type="RefSeq" id="WP_225404661.1">
    <property type="nucleotide sequence ID" value="NZ_JAYJJR010000001.1"/>
</dbReference>
<dbReference type="InterPro" id="IPR029058">
    <property type="entry name" value="AB_hydrolase_fold"/>
</dbReference>
<evidence type="ECO:0000313" key="2">
    <source>
        <dbReference type="EMBL" id="MEB3019785.1"/>
    </source>
</evidence>
<dbReference type="InterPro" id="IPR013228">
    <property type="entry name" value="PE-PPE_C"/>
</dbReference>
<sequence length="350" mass="36294">MGQLIRHVGDPMRPDAPAGTAGVKAAYRAVAHLAAVGMVVAATGAAISQPVGPLQSVATLLATTGPLSGSVTALILGGTGQPTPSPEYARSAEALYLNALGFNGGSTDSMVCHMDGTDPCSAPLQVLTTPELFQQSNAADALKIVLAVQNEFAANPGAFDADHPLTIFGYSQSATAESMAMTQLAAAGIPTDALHFVFIGNPSAPNGVWQHLEAAMDATLGTKFTDFVLSFTGMDTSIGSSTPNDLYPTTIYSLPDDPVANFVDSYAANGLWGALLNIFGPHVEYLGLTPEQIADATITVDGMLTYVDINDADINGFDAWLSALLEHGVANSDPLQSVWDSLVLLFTNSY</sequence>
<evidence type="ECO:0000313" key="3">
    <source>
        <dbReference type="Proteomes" id="UP001299596"/>
    </source>
</evidence>
<evidence type="ECO:0000259" key="1">
    <source>
        <dbReference type="Pfam" id="PF08237"/>
    </source>
</evidence>
<proteinExistence type="predicted"/>
<dbReference type="SUPFAM" id="SSF53474">
    <property type="entry name" value="alpha/beta-Hydrolases"/>
    <property type="match status" value="1"/>
</dbReference>
<protein>
    <submittedName>
        <fullName evidence="2">PE-PPE domain-containing protein</fullName>
    </submittedName>
</protein>
<dbReference type="EMBL" id="JAYJJR010000001">
    <property type="protein sequence ID" value="MEB3019785.1"/>
    <property type="molecule type" value="Genomic_DNA"/>
</dbReference>
<organism evidence="2 3">
    <name type="scientific">[Mycobacterium] crassicus</name>
    <dbReference type="NCBI Taxonomy" id="2872309"/>
    <lineage>
        <taxon>Bacteria</taxon>
        <taxon>Bacillati</taxon>
        <taxon>Actinomycetota</taxon>
        <taxon>Actinomycetes</taxon>
        <taxon>Mycobacteriales</taxon>
        <taxon>Mycobacteriaceae</taxon>
        <taxon>Mycolicibacter</taxon>
    </lineage>
</organism>
<gene>
    <name evidence="2" type="ORF">K6T79_01850</name>
</gene>
<comment type="caution">
    <text evidence="2">The sequence shown here is derived from an EMBL/GenBank/DDBJ whole genome shotgun (WGS) entry which is preliminary data.</text>
</comment>
<dbReference type="Proteomes" id="UP001299596">
    <property type="component" value="Unassembled WGS sequence"/>
</dbReference>
<name>A0ABU5XBX2_9MYCO</name>
<reference evidence="2 3" key="1">
    <citation type="submission" date="2023-12" db="EMBL/GenBank/DDBJ databases">
        <title>Description of new species of Mycobacterium terrae complex isolated from sewage at the Sao Paulo Zoological Park Foundation in Brazil.</title>
        <authorList>
            <person name="Romagnoli C.L."/>
            <person name="Conceicao E.C."/>
            <person name="Machado E."/>
            <person name="Barreto L.B.P.F."/>
            <person name="Sharma A."/>
            <person name="Silva N.M."/>
            <person name="Marques L.E."/>
            <person name="Juliana M.A."/>
            <person name="Lourenco M.C.S."/>
            <person name="Digiampietri L.A."/>
            <person name="Suffys P.N."/>
            <person name="Viana-Niero C."/>
        </authorList>
    </citation>
    <scope>NUCLEOTIDE SEQUENCE [LARGE SCALE GENOMIC DNA]</scope>
    <source>
        <strain evidence="2 3">MYC098</strain>
    </source>
</reference>
<dbReference type="Pfam" id="PF08237">
    <property type="entry name" value="PE-PPE"/>
    <property type="match status" value="1"/>
</dbReference>
<keyword evidence="3" id="KW-1185">Reference proteome</keyword>
<feature type="domain" description="PE-PPE" evidence="1">
    <location>
        <begin position="134"/>
        <end position="293"/>
    </location>
</feature>
<accession>A0ABU5XBX2</accession>